<dbReference type="Pfam" id="PF19420">
    <property type="entry name" value="DDAH_eukar"/>
    <property type="match status" value="1"/>
</dbReference>
<keyword evidence="2" id="KW-1185">Reference proteome</keyword>
<dbReference type="SUPFAM" id="SSF55909">
    <property type="entry name" value="Pentein"/>
    <property type="match status" value="1"/>
</dbReference>
<comment type="caution">
    <text evidence="1">The sequence shown here is derived from an EMBL/GenBank/DDBJ whole genome shotgun (WGS) entry which is preliminary data.</text>
</comment>
<accession>A0A926RVP5</accession>
<dbReference type="RefSeq" id="WP_191154655.1">
    <property type="nucleotide sequence ID" value="NZ_JACXAI010000001.1"/>
</dbReference>
<evidence type="ECO:0008006" key="3">
    <source>
        <dbReference type="Google" id="ProtNLM"/>
    </source>
</evidence>
<evidence type="ECO:0000313" key="2">
    <source>
        <dbReference type="Proteomes" id="UP000626844"/>
    </source>
</evidence>
<reference evidence="1" key="1">
    <citation type="submission" date="2020-09" db="EMBL/GenBank/DDBJ databases">
        <title>A novel bacterium of genus Bacillus, isolated from South China Sea.</title>
        <authorList>
            <person name="Huang H."/>
            <person name="Mo K."/>
            <person name="Hu Y."/>
        </authorList>
    </citation>
    <scope>NUCLEOTIDE SEQUENCE</scope>
    <source>
        <strain evidence="1">IB182487</strain>
    </source>
</reference>
<organism evidence="1 2">
    <name type="scientific">Metabacillus arenae</name>
    <dbReference type="NCBI Taxonomy" id="2771434"/>
    <lineage>
        <taxon>Bacteria</taxon>
        <taxon>Bacillati</taxon>
        <taxon>Bacillota</taxon>
        <taxon>Bacilli</taxon>
        <taxon>Bacillales</taxon>
        <taxon>Bacillaceae</taxon>
        <taxon>Metabacillus</taxon>
    </lineage>
</organism>
<evidence type="ECO:0000313" key="1">
    <source>
        <dbReference type="EMBL" id="MBD1378680.1"/>
    </source>
</evidence>
<protein>
    <recommendedName>
        <fullName evidence="3">N-Dimethylarginine dimethylaminohydrolase</fullName>
    </recommendedName>
</protein>
<dbReference type="GO" id="GO:0019546">
    <property type="term" value="P:L-arginine deiminase pathway"/>
    <property type="evidence" value="ECO:0007669"/>
    <property type="project" value="TreeGrafter"/>
</dbReference>
<dbReference type="PANTHER" id="PTHR47271:SF2">
    <property type="entry name" value="ARGININE DEIMINASE"/>
    <property type="match status" value="1"/>
</dbReference>
<dbReference type="Gene3D" id="3.75.10.10">
    <property type="entry name" value="L-arginine/glycine Amidinotransferase, Chain A"/>
    <property type="match status" value="1"/>
</dbReference>
<gene>
    <name evidence="1" type="ORF">IC621_00420</name>
</gene>
<sequence>MEMSINNETKVNCQSEYFPLHKVILCEPKYMRISEIINETQRRYKKDNINTKLAQKQHHRFLGELRMRNIETILLPPIERYPEQVFTRDIGFTIGEKLFVSQMGMKLRQGEEKILINWLDEQQIPYFNLKEHSVEGGDVIVDQNTVYVGVSDRTEEGVTSHLQHILPDYEIISLPLASNILHLDCVFNPISSEEALIYSPALTKDDIDILSSRYKLIEVSEEEQFTLGTNTLSIGDKKIISLPQNKEVNKKLRSLGYEIIEVDISEIIKSGGSFRCCTLPLVRN</sequence>
<dbReference type="GO" id="GO:0016990">
    <property type="term" value="F:arginine deiminase activity"/>
    <property type="evidence" value="ECO:0007669"/>
    <property type="project" value="TreeGrafter"/>
</dbReference>
<dbReference type="EMBL" id="JACXAI010000001">
    <property type="protein sequence ID" value="MBD1378680.1"/>
    <property type="molecule type" value="Genomic_DNA"/>
</dbReference>
<proteinExistence type="predicted"/>
<dbReference type="PANTHER" id="PTHR47271">
    <property type="entry name" value="ARGININE DEIMINASE"/>
    <property type="match status" value="1"/>
</dbReference>
<name>A0A926RVP5_9BACI</name>
<dbReference type="AlphaFoldDB" id="A0A926RVP5"/>
<dbReference type="Proteomes" id="UP000626844">
    <property type="component" value="Unassembled WGS sequence"/>
</dbReference>